<evidence type="ECO:0000313" key="3">
    <source>
        <dbReference type="Proteomes" id="UP000217250"/>
    </source>
</evidence>
<sequence length="179" mass="20086">MLSINDTQLVILDFQGKLSQIVYQSETVLSKASALIKGIRHLEIPITWVEQTPEKLGQTTPEIAECLSGLSPMEKCTFSAYATEEIAQKIQSHQRKQVLLIGIETHICIWQTTEDLIQAGYEVFVPCDAVSSRTLENKQIGLQMIEQAQGRLTCVEGALFSLLRTAKHEKFRDIAKLIK</sequence>
<gene>
    <name evidence="2" type="ORF">CGC50_02135</name>
</gene>
<feature type="domain" description="Isochorismatase-like" evidence="1">
    <location>
        <begin position="7"/>
        <end position="156"/>
    </location>
</feature>
<dbReference type="Gene3D" id="3.40.50.850">
    <property type="entry name" value="Isochorismatase-like"/>
    <property type="match status" value="1"/>
</dbReference>
<dbReference type="SUPFAM" id="SSF52499">
    <property type="entry name" value="Isochorismatase-like hydrolases"/>
    <property type="match status" value="1"/>
</dbReference>
<dbReference type="InterPro" id="IPR050993">
    <property type="entry name" value="Isochorismatase_domain"/>
</dbReference>
<dbReference type="RefSeq" id="WP_002668418.1">
    <property type="nucleotide sequence ID" value="NZ_CAUQOG010000020.1"/>
</dbReference>
<evidence type="ECO:0000259" key="1">
    <source>
        <dbReference type="Pfam" id="PF00857"/>
    </source>
</evidence>
<keyword evidence="2" id="KW-0378">Hydrolase</keyword>
<dbReference type="OrthoDB" id="9789777at2"/>
<dbReference type="KEGG" id="cgh:CGC50_02135"/>
<dbReference type="InterPro" id="IPR000868">
    <property type="entry name" value="Isochorismatase-like_dom"/>
</dbReference>
<accession>A0A250FNS7</accession>
<dbReference type="PANTHER" id="PTHR14119">
    <property type="entry name" value="HYDROLASE"/>
    <property type="match status" value="1"/>
</dbReference>
<dbReference type="PANTHER" id="PTHR14119:SF3">
    <property type="entry name" value="ISOCHORISMATASE DOMAIN-CONTAINING PROTEIN 2"/>
    <property type="match status" value="1"/>
</dbReference>
<proteinExistence type="predicted"/>
<name>A0A250FNS7_9FLAO</name>
<dbReference type="Pfam" id="PF00857">
    <property type="entry name" value="Isochorismatase"/>
    <property type="match status" value="1"/>
</dbReference>
<dbReference type="GO" id="GO:0016787">
    <property type="term" value="F:hydrolase activity"/>
    <property type="evidence" value="ECO:0007669"/>
    <property type="project" value="UniProtKB-KW"/>
</dbReference>
<organism evidence="2 3">
    <name type="scientific">Capnocytophaga gingivalis</name>
    <dbReference type="NCBI Taxonomy" id="1017"/>
    <lineage>
        <taxon>Bacteria</taxon>
        <taxon>Pseudomonadati</taxon>
        <taxon>Bacteroidota</taxon>
        <taxon>Flavobacteriia</taxon>
        <taxon>Flavobacteriales</taxon>
        <taxon>Flavobacteriaceae</taxon>
        <taxon>Capnocytophaga</taxon>
    </lineage>
</organism>
<reference evidence="3" key="1">
    <citation type="submission" date="2017-06" db="EMBL/GenBank/DDBJ databases">
        <title>Capnocytophaga spp. assemblies.</title>
        <authorList>
            <person name="Gulvik C.A."/>
        </authorList>
    </citation>
    <scope>NUCLEOTIDE SEQUENCE [LARGE SCALE GENOMIC DNA]</scope>
    <source>
        <strain evidence="3">H1496</strain>
    </source>
</reference>
<protein>
    <submittedName>
        <fullName evidence="2">Hydrolase</fullName>
    </submittedName>
</protein>
<dbReference type="InterPro" id="IPR036380">
    <property type="entry name" value="Isochorismatase-like_sf"/>
</dbReference>
<dbReference type="OMA" id="HVCVFQT"/>
<dbReference type="AlphaFoldDB" id="A0A250FNS7"/>
<evidence type="ECO:0000313" key="2">
    <source>
        <dbReference type="EMBL" id="ATA86055.1"/>
    </source>
</evidence>
<dbReference type="GeneID" id="84807361"/>
<dbReference type="Proteomes" id="UP000217250">
    <property type="component" value="Chromosome"/>
</dbReference>
<dbReference type="EMBL" id="CP022386">
    <property type="protein sequence ID" value="ATA86055.1"/>
    <property type="molecule type" value="Genomic_DNA"/>
</dbReference>